<name>A0A7Y4IJP2_MYXXA</name>
<dbReference type="AlphaFoldDB" id="A0A7Y4IJP2"/>
<evidence type="ECO:0000313" key="2">
    <source>
        <dbReference type="Proteomes" id="UP000533080"/>
    </source>
</evidence>
<reference evidence="1 2" key="1">
    <citation type="submission" date="2020-05" db="EMBL/GenBank/DDBJ databases">
        <authorList>
            <person name="Whitworth D."/>
        </authorList>
    </citation>
    <scope>NUCLEOTIDE SEQUENCE [LARGE SCALE GENOMIC DNA]</scope>
    <source>
        <strain evidence="1 2">AM005</strain>
    </source>
</reference>
<dbReference type="RefSeq" id="WP_171442550.1">
    <property type="nucleotide sequence ID" value="NZ_JABFNS010000040.1"/>
</dbReference>
<proteinExistence type="predicted"/>
<dbReference type="EMBL" id="JABFNT010000056">
    <property type="protein sequence ID" value="NOJ80376.1"/>
    <property type="molecule type" value="Genomic_DNA"/>
</dbReference>
<sequence length="73" mass="8324">MFGLDRAEVAAILASWPACDDLAKQKDAINNTLNNLLGYPHKRWALWPQYISVSPEEVKAVFARWRKAQPREG</sequence>
<gene>
    <name evidence="1" type="ORF">HNV28_18870</name>
</gene>
<protein>
    <submittedName>
        <fullName evidence="1">Uncharacterized protein</fullName>
    </submittedName>
</protein>
<evidence type="ECO:0000313" key="1">
    <source>
        <dbReference type="EMBL" id="NOJ80376.1"/>
    </source>
</evidence>
<organism evidence="1 2">
    <name type="scientific">Myxococcus xanthus</name>
    <dbReference type="NCBI Taxonomy" id="34"/>
    <lineage>
        <taxon>Bacteria</taxon>
        <taxon>Pseudomonadati</taxon>
        <taxon>Myxococcota</taxon>
        <taxon>Myxococcia</taxon>
        <taxon>Myxococcales</taxon>
        <taxon>Cystobacterineae</taxon>
        <taxon>Myxococcaceae</taxon>
        <taxon>Myxococcus</taxon>
    </lineage>
</organism>
<accession>A0A7Y4IJP2</accession>
<dbReference type="Proteomes" id="UP000533080">
    <property type="component" value="Unassembled WGS sequence"/>
</dbReference>
<comment type="caution">
    <text evidence="1">The sequence shown here is derived from an EMBL/GenBank/DDBJ whole genome shotgun (WGS) entry which is preliminary data.</text>
</comment>